<proteinExistence type="predicted"/>
<accession>A0ABS0NXM0</accession>
<feature type="region of interest" description="Disordered" evidence="1">
    <location>
        <begin position="65"/>
        <end position="136"/>
    </location>
</feature>
<organism evidence="2 3">
    <name type="scientific">Bradyrhizobium diversitatis</name>
    <dbReference type="NCBI Taxonomy" id="2755406"/>
    <lineage>
        <taxon>Bacteria</taxon>
        <taxon>Pseudomonadati</taxon>
        <taxon>Pseudomonadota</taxon>
        <taxon>Alphaproteobacteria</taxon>
        <taxon>Hyphomicrobiales</taxon>
        <taxon>Nitrobacteraceae</taxon>
        <taxon>Bradyrhizobium</taxon>
    </lineage>
</organism>
<sequence length="172" mass="19570">MIVGHNHHLLEKRITAALLSGIPHPREAYFLQKMSERILHNGKNTRLSDRQAEWLADILIRCEKKPTRTSQRPAPAPRLPNAQLNPKRAEPIQNESCLVDARTRTQHSSKQPDDIVPMTPSSPVQAPEPTAPREPDVGAILRRVIARNENFRQHRERIARQRLRSSSTSVSL</sequence>
<keyword evidence="3" id="KW-1185">Reference proteome</keyword>
<protein>
    <submittedName>
        <fullName evidence="2">Uncharacterized protein</fullName>
    </submittedName>
</protein>
<evidence type="ECO:0000313" key="2">
    <source>
        <dbReference type="EMBL" id="MBH5385734.1"/>
    </source>
</evidence>
<name>A0ABS0NXM0_9BRAD</name>
<comment type="caution">
    <text evidence="2">The sequence shown here is derived from an EMBL/GenBank/DDBJ whole genome shotgun (WGS) entry which is preliminary data.</text>
</comment>
<reference evidence="2 3" key="1">
    <citation type="submission" date="2020-07" db="EMBL/GenBank/DDBJ databases">
        <title>Bradyrhizobium diversity isolated from nodules of indigenous legumes of Western Australia.</title>
        <authorList>
            <person name="Klepa M.S."/>
        </authorList>
    </citation>
    <scope>NUCLEOTIDE SEQUENCE [LARGE SCALE GENOMIC DNA]</scope>
    <source>
        <strain evidence="2 3">CNPSo 4019</strain>
    </source>
</reference>
<dbReference type="Proteomes" id="UP001194539">
    <property type="component" value="Unassembled WGS sequence"/>
</dbReference>
<evidence type="ECO:0000313" key="3">
    <source>
        <dbReference type="Proteomes" id="UP001194539"/>
    </source>
</evidence>
<gene>
    <name evidence="2" type="ORF">H1B27_05480</name>
</gene>
<dbReference type="RefSeq" id="WP_197965288.1">
    <property type="nucleotide sequence ID" value="NZ_JACEGD010000005.1"/>
</dbReference>
<evidence type="ECO:0000256" key="1">
    <source>
        <dbReference type="SAM" id="MobiDB-lite"/>
    </source>
</evidence>
<dbReference type="EMBL" id="JACEGD010000005">
    <property type="protein sequence ID" value="MBH5385734.1"/>
    <property type="molecule type" value="Genomic_DNA"/>
</dbReference>